<keyword evidence="5 10" id="KW-1133">Transmembrane helix</keyword>
<feature type="region of interest" description="Disordered" evidence="9">
    <location>
        <begin position="488"/>
        <end position="507"/>
    </location>
</feature>
<dbReference type="Proteomes" id="UP001217089">
    <property type="component" value="Unassembled WGS sequence"/>
</dbReference>
<evidence type="ECO:0000256" key="2">
    <source>
        <dbReference type="ARBA" id="ARBA00022448"/>
    </source>
</evidence>
<evidence type="ECO:0000313" key="11">
    <source>
        <dbReference type="EMBL" id="KAJ8320296.1"/>
    </source>
</evidence>
<dbReference type="EMBL" id="JARBDR010000141">
    <property type="protein sequence ID" value="KAJ8320296.1"/>
    <property type="molecule type" value="Genomic_DNA"/>
</dbReference>
<dbReference type="InterPro" id="IPR046342">
    <property type="entry name" value="CBS_dom_sf"/>
</dbReference>
<dbReference type="SUPFAM" id="SSF81340">
    <property type="entry name" value="Clc chloride channel"/>
    <property type="match status" value="1"/>
</dbReference>
<feature type="region of interest" description="Disordered" evidence="9">
    <location>
        <begin position="390"/>
        <end position="428"/>
    </location>
</feature>
<keyword evidence="4" id="KW-0677">Repeat</keyword>
<feature type="region of interest" description="Disordered" evidence="9">
    <location>
        <begin position="625"/>
        <end position="684"/>
    </location>
</feature>
<evidence type="ECO:0000256" key="10">
    <source>
        <dbReference type="SAM" id="Phobius"/>
    </source>
</evidence>
<dbReference type="Gene3D" id="1.10.3080.10">
    <property type="entry name" value="Clc chloride channel"/>
    <property type="match status" value="1"/>
</dbReference>
<dbReference type="Gene3D" id="3.10.580.10">
    <property type="entry name" value="CBS-domain"/>
    <property type="match status" value="2"/>
</dbReference>
<accession>A0ABQ9FU62</accession>
<evidence type="ECO:0000313" key="12">
    <source>
        <dbReference type="Proteomes" id="UP001217089"/>
    </source>
</evidence>
<evidence type="ECO:0008006" key="13">
    <source>
        <dbReference type="Google" id="ProtNLM"/>
    </source>
</evidence>
<dbReference type="Pfam" id="PF00654">
    <property type="entry name" value="Voltage_CLC"/>
    <property type="match status" value="1"/>
</dbReference>
<evidence type="ECO:0000256" key="6">
    <source>
        <dbReference type="ARBA" id="ARBA00023065"/>
    </source>
</evidence>
<dbReference type="InterPro" id="IPR050970">
    <property type="entry name" value="Cl_channel_volt-gated"/>
</dbReference>
<evidence type="ECO:0000256" key="7">
    <source>
        <dbReference type="ARBA" id="ARBA00023136"/>
    </source>
</evidence>
<dbReference type="PRINTS" id="PR00762">
    <property type="entry name" value="CLCHANNEL"/>
</dbReference>
<name>A0ABQ9FU62_TEGGR</name>
<sequence length="684" mass="75931">MGPFVHIASIVATLLAKLTTFKGIYENESRRSEMLAAACAVGVAGTFAAPIGGVLFSIEVTATYFAVRNYWRGFFAAVCGALMFRLLSIWFKHEGNIHGRFIYPGLVALVISSITFPPGLGQFFAGEYFMFQLTARKAINELFSNITWTLGQADNLADEEVISHWKHPATNIYINLVIFTVMNFWMGALCNTLPVPAGVFVPVFTVGAGFGRLIGESMAAWFPEGITSENGVYKIVPGGYAVVGAASMSGAVTRTISTAVIVFELTGQISHVLPAVVSVLIANAVANQLQPSFYDSIIRLKKLPYLPDIVSSKSSTWKIFVEDIMVSDVKMIAFDSTYGDLKDLLTSTFHKTYPLVDTIDSRVLLGSIQRFELERLLLVNISHEQKITLPESPEYERSGRSSPASFVTASRSSTPPIKEEEDSEIPNKPISRFNVSKVEESEPVKPKPVRLSLPKPVGILSEPSMPTLDIDEETKEKQTYHTLQLPPRSILKNSTPQGRLEKKSHSETDLKKDINTFYRKLTDTRKESIVEDVPFYIDPPEPVKIKNLPSEKQQEWEAQKLMEDIDWEGCQIDPAPFQLVERTSLHKVHSLFSLLGLSHAYVTSAGKLIGVCGLKDLRLAIQGRIDEQGKSEPDKEETEDIDPSNLEIETPPFNPEFVLTEVPDTDDEEEKDQIEMNSVKVTKA</sequence>
<feature type="compositionally biased region" description="Polar residues" evidence="9">
    <location>
        <begin position="400"/>
        <end position="415"/>
    </location>
</feature>
<dbReference type="SUPFAM" id="SSF54631">
    <property type="entry name" value="CBS-domain pair"/>
    <property type="match status" value="1"/>
</dbReference>
<feature type="transmembrane region" description="Helical" evidence="10">
    <location>
        <begin position="101"/>
        <end position="120"/>
    </location>
</feature>
<evidence type="ECO:0000256" key="8">
    <source>
        <dbReference type="ARBA" id="ARBA00023214"/>
    </source>
</evidence>
<comment type="subcellular location">
    <subcellularLocation>
        <location evidence="1">Membrane</location>
        <topology evidence="1">Multi-pass membrane protein</topology>
    </subcellularLocation>
</comment>
<feature type="compositionally biased region" description="Polar residues" evidence="9">
    <location>
        <begin position="675"/>
        <end position="684"/>
    </location>
</feature>
<keyword evidence="12" id="KW-1185">Reference proteome</keyword>
<evidence type="ECO:0000256" key="4">
    <source>
        <dbReference type="ARBA" id="ARBA00022737"/>
    </source>
</evidence>
<feature type="transmembrane region" description="Helical" evidence="10">
    <location>
        <begin position="37"/>
        <end position="58"/>
    </location>
</feature>
<protein>
    <recommendedName>
        <fullName evidence="13">Chloride channel protein</fullName>
    </recommendedName>
</protein>
<evidence type="ECO:0000256" key="9">
    <source>
        <dbReference type="SAM" id="MobiDB-lite"/>
    </source>
</evidence>
<keyword evidence="7 10" id="KW-0472">Membrane</keyword>
<evidence type="ECO:0000256" key="5">
    <source>
        <dbReference type="ARBA" id="ARBA00022989"/>
    </source>
</evidence>
<keyword evidence="3 10" id="KW-0812">Transmembrane</keyword>
<dbReference type="PANTHER" id="PTHR45720:SF10">
    <property type="entry name" value="CHLORIDE CHANNEL PROTEIN 2"/>
    <property type="match status" value="1"/>
</dbReference>
<proteinExistence type="predicted"/>
<evidence type="ECO:0000256" key="3">
    <source>
        <dbReference type="ARBA" id="ARBA00022692"/>
    </source>
</evidence>
<feature type="transmembrane region" description="Helical" evidence="10">
    <location>
        <begin position="70"/>
        <end position="89"/>
    </location>
</feature>
<keyword evidence="8" id="KW-0868">Chloride</keyword>
<keyword evidence="2" id="KW-0813">Transport</keyword>
<dbReference type="PANTHER" id="PTHR45720">
    <property type="entry name" value="CHLORIDE CHANNEL PROTEIN 2"/>
    <property type="match status" value="1"/>
</dbReference>
<comment type="caution">
    <text evidence="11">The sequence shown here is derived from an EMBL/GenBank/DDBJ whole genome shotgun (WGS) entry which is preliminary data.</text>
</comment>
<feature type="compositionally biased region" description="Acidic residues" evidence="9">
    <location>
        <begin position="663"/>
        <end position="672"/>
    </location>
</feature>
<dbReference type="InterPro" id="IPR014743">
    <property type="entry name" value="Cl-channel_core"/>
</dbReference>
<evidence type="ECO:0000256" key="1">
    <source>
        <dbReference type="ARBA" id="ARBA00004141"/>
    </source>
</evidence>
<reference evidence="11 12" key="1">
    <citation type="submission" date="2022-12" db="EMBL/GenBank/DDBJ databases">
        <title>Chromosome-level genome of Tegillarca granosa.</title>
        <authorList>
            <person name="Kim J."/>
        </authorList>
    </citation>
    <scope>NUCLEOTIDE SEQUENCE [LARGE SCALE GENOMIC DNA]</scope>
    <source>
        <strain evidence="11">Teg-2019</strain>
        <tissue evidence="11">Adductor muscle</tissue>
    </source>
</reference>
<keyword evidence="6" id="KW-0406">Ion transport</keyword>
<gene>
    <name evidence="11" type="ORF">KUTeg_001883</name>
</gene>
<organism evidence="11 12">
    <name type="scientific">Tegillarca granosa</name>
    <name type="common">Malaysian cockle</name>
    <name type="synonym">Anadara granosa</name>
    <dbReference type="NCBI Taxonomy" id="220873"/>
    <lineage>
        <taxon>Eukaryota</taxon>
        <taxon>Metazoa</taxon>
        <taxon>Spiralia</taxon>
        <taxon>Lophotrochozoa</taxon>
        <taxon>Mollusca</taxon>
        <taxon>Bivalvia</taxon>
        <taxon>Autobranchia</taxon>
        <taxon>Pteriomorphia</taxon>
        <taxon>Arcoida</taxon>
        <taxon>Arcoidea</taxon>
        <taxon>Arcidae</taxon>
        <taxon>Tegillarca</taxon>
    </lineage>
</organism>
<dbReference type="InterPro" id="IPR001807">
    <property type="entry name" value="ClC"/>
</dbReference>
<feature type="transmembrane region" description="Helical" evidence="10">
    <location>
        <begin position="6"/>
        <end position="25"/>
    </location>
</feature>